<evidence type="ECO:0000256" key="3">
    <source>
        <dbReference type="ARBA" id="ARBA00022884"/>
    </source>
</evidence>
<dbReference type="SUPFAM" id="SSF55653">
    <property type="entry name" value="Ribosomal protein L9 C-domain"/>
    <property type="match status" value="1"/>
</dbReference>
<keyword evidence="3 7" id="KW-0694">RNA-binding</keyword>
<evidence type="ECO:0000256" key="2">
    <source>
        <dbReference type="ARBA" id="ARBA00022730"/>
    </source>
</evidence>
<dbReference type="HAMAP" id="MF_00503">
    <property type="entry name" value="Ribosomal_bL9"/>
    <property type="match status" value="1"/>
</dbReference>
<dbReference type="InterPro" id="IPR020069">
    <property type="entry name" value="Ribosomal_bL9_C"/>
</dbReference>
<dbReference type="AlphaFoldDB" id="A0A4R3YVJ5"/>
<dbReference type="InterPro" id="IPR036935">
    <property type="entry name" value="Ribosomal_bL9_N_sf"/>
</dbReference>
<evidence type="ECO:0000313" key="10">
    <source>
        <dbReference type="Proteomes" id="UP000295645"/>
    </source>
</evidence>
<evidence type="ECO:0000256" key="4">
    <source>
        <dbReference type="ARBA" id="ARBA00022980"/>
    </source>
</evidence>
<dbReference type="OrthoDB" id="9788336at2"/>
<dbReference type="GO" id="GO:0005840">
    <property type="term" value="C:ribosome"/>
    <property type="evidence" value="ECO:0007669"/>
    <property type="project" value="UniProtKB-KW"/>
</dbReference>
<comment type="similarity">
    <text evidence="1 7">Belongs to the bacterial ribosomal protein bL9 family.</text>
</comment>
<dbReference type="GO" id="GO:1990904">
    <property type="term" value="C:ribonucleoprotein complex"/>
    <property type="evidence" value="ECO:0007669"/>
    <property type="project" value="UniProtKB-KW"/>
</dbReference>
<keyword evidence="4 7" id="KW-0689">Ribosomal protein</keyword>
<dbReference type="GO" id="GO:0006412">
    <property type="term" value="P:translation"/>
    <property type="evidence" value="ECO:0007669"/>
    <property type="project" value="UniProtKB-UniRule"/>
</dbReference>
<proteinExistence type="inferred from homology"/>
<reference evidence="9 10" key="1">
    <citation type="submission" date="2019-03" db="EMBL/GenBank/DDBJ databases">
        <title>Above-ground endophytic microbial communities from plants in different locations in the United States.</title>
        <authorList>
            <person name="Frank C."/>
        </authorList>
    </citation>
    <scope>NUCLEOTIDE SEQUENCE [LARGE SCALE GENOMIC DNA]</scope>
    <source>
        <strain evidence="9 10">LP_13_YM</strain>
    </source>
</reference>
<feature type="domain" description="Ribosomal protein L9" evidence="8">
    <location>
        <begin position="13"/>
        <end position="40"/>
    </location>
</feature>
<dbReference type="PROSITE" id="PS00651">
    <property type="entry name" value="RIBOSOMAL_L9"/>
    <property type="match status" value="1"/>
</dbReference>
<dbReference type="InterPro" id="IPR009027">
    <property type="entry name" value="Ribosomal_bL9/RNase_H1_N"/>
</dbReference>
<keyword evidence="2 7" id="KW-0699">rRNA-binding</keyword>
<dbReference type="GO" id="GO:0019843">
    <property type="term" value="F:rRNA binding"/>
    <property type="evidence" value="ECO:0007669"/>
    <property type="project" value="UniProtKB-UniRule"/>
</dbReference>
<dbReference type="InterPro" id="IPR000244">
    <property type="entry name" value="Ribosomal_bL9"/>
</dbReference>
<evidence type="ECO:0000256" key="7">
    <source>
        <dbReference type="HAMAP-Rule" id="MF_00503"/>
    </source>
</evidence>
<gene>
    <name evidence="7" type="primary">rplI</name>
    <name evidence="9" type="ORF">EC912_101130</name>
</gene>
<organism evidence="9 10">
    <name type="scientific">Luteibacter rhizovicinus</name>
    <dbReference type="NCBI Taxonomy" id="242606"/>
    <lineage>
        <taxon>Bacteria</taxon>
        <taxon>Pseudomonadati</taxon>
        <taxon>Pseudomonadota</taxon>
        <taxon>Gammaproteobacteria</taxon>
        <taxon>Lysobacterales</taxon>
        <taxon>Rhodanobacteraceae</taxon>
        <taxon>Luteibacter</taxon>
    </lineage>
</organism>
<dbReference type="InterPro" id="IPR020070">
    <property type="entry name" value="Ribosomal_bL9_N"/>
</dbReference>
<dbReference type="Pfam" id="PF03948">
    <property type="entry name" value="Ribosomal_L9_C"/>
    <property type="match status" value="1"/>
</dbReference>
<dbReference type="InterPro" id="IPR036791">
    <property type="entry name" value="Ribosomal_bL9_C_sf"/>
</dbReference>
<accession>A0A4R3YVJ5</accession>
<evidence type="ECO:0000313" key="9">
    <source>
        <dbReference type="EMBL" id="TCV97135.1"/>
    </source>
</evidence>
<dbReference type="NCBIfam" id="TIGR00158">
    <property type="entry name" value="L9"/>
    <property type="match status" value="1"/>
</dbReference>
<evidence type="ECO:0000259" key="8">
    <source>
        <dbReference type="PROSITE" id="PS00651"/>
    </source>
</evidence>
<protein>
    <recommendedName>
        <fullName evidence="6 7">Large ribosomal subunit protein bL9</fullName>
    </recommendedName>
</protein>
<sequence>MELILLEKVKNLGNLGDKVNVKPGYGRNFLLPTGKAARANAENIAAFEARRAEYEAKAQGQLTGAEARKAKLEGAEVTIAVHASPEGKLYGSVSPRDIAEAFTAKGFEIDKSEVIQSEGPFRNTGEFEVAVTLHADIQTTVKVIVVADK</sequence>
<keyword evidence="5 7" id="KW-0687">Ribonucleoprotein</keyword>
<dbReference type="InterPro" id="IPR020594">
    <property type="entry name" value="Ribosomal_bL9_bac/chp"/>
</dbReference>
<dbReference type="PANTHER" id="PTHR21368">
    <property type="entry name" value="50S RIBOSOMAL PROTEIN L9"/>
    <property type="match status" value="1"/>
</dbReference>
<keyword evidence="10" id="KW-1185">Reference proteome</keyword>
<dbReference type="SUPFAM" id="SSF55658">
    <property type="entry name" value="L9 N-domain-like"/>
    <property type="match status" value="1"/>
</dbReference>
<evidence type="ECO:0000256" key="6">
    <source>
        <dbReference type="ARBA" id="ARBA00035292"/>
    </source>
</evidence>
<dbReference type="GO" id="GO:0003735">
    <property type="term" value="F:structural constituent of ribosome"/>
    <property type="evidence" value="ECO:0007669"/>
    <property type="project" value="InterPro"/>
</dbReference>
<dbReference type="Gene3D" id="3.40.5.10">
    <property type="entry name" value="Ribosomal protein L9, N-terminal domain"/>
    <property type="match status" value="1"/>
</dbReference>
<evidence type="ECO:0000256" key="5">
    <source>
        <dbReference type="ARBA" id="ARBA00023274"/>
    </source>
</evidence>
<comment type="caution">
    <text evidence="9">The sequence shown here is derived from an EMBL/GenBank/DDBJ whole genome shotgun (WGS) entry which is preliminary data.</text>
</comment>
<evidence type="ECO:0000256" key="1">
    <source>
        <dbReference type="ARBA" id="ARBA00010605"/>
    </source>
</evidence>
<dbReference type="Gene3D" id="3.10.430.100">
    <property type="entry name" value="Ribosomal protein L9, C-terminal domain"/>
    <property type="match status" value="1"/>
</dbReference>
<dbReference type="RefSeq" id="WP_132141218.1">
    <property type="nucleotide sequence ID" value="NZ_SMCS01000001.1"/>
</dbReference>
<dbReference type="Pfam" id="PF01281">
    <property type="entry name" value="Ribosomal_L9_N"/>
    <property type="match status" value="1"/>
</dbReference>
<dbReference type="Proteomes" id="UP000295645">
    <property type="component" value="Unassembled WGS sequence"/>
</dbReference>
<comment type="function">
    <text evidence="7">Binds to the 23S rRNA.</text>
</comment>
<dbReference type="EMBL" id="SMCS01000001">
    <property type="protein sequence ID" value="TCV97135.1"/>
    <property type="molecule type" value="Genomic_DNA"/>
</dbReference>
<name>A0A4R3YVJ5_9GAMM</name>